<dbReference type="EMBL" id="JAHRHJ020000001">
    <property type="protein sequence ID" value="KAH9332067.1"/>
    <property type="molecule type" value="Genomic_DNA"/>
</dbReference>
<reference evidence="2 3" key="1">
    <citation type="journal article" date="2021" name="Nat. Plants">
        <title>The Taxus genome provides insights into paclitaxel biosynthesis.</title>
        <authorList>
            <person name="Xiong X."/>
            <person name="Gou J."/>
            <person name="Liao Q."/>
            <person name="Li Y."/>
            <person name="Zhou Q."/>
            <person name="Bi G."/>
            <person name="Li C."/>
            <person name="Du R."/>
            <person name="Wang X."/>
            <person name="Sun T."/>
            <person name="Guo L."/>
            <person name="Liang H."/>
            <person name="Lu P."/>
            <person name="Wu Y."/>
            <person name="Zhang Z."/>
            <person name="Ro D.K."/>
            <person name="Shang Y."/>
            <person name="Huang S."/>
            <person name="Yan J."/>
        </authorList>
    </citation>
    <scope>NUCLEOTIDE SEQUENCE [LARGE SCALE GENOMIC DNA]</scope>
    <source>
        <strain evidence="2">Ta-2019</strain>
    </source>
</reference>
<accession>A0AA38H0U2</accession>
<evidence type="ECO:0000313" key="3">
    <source>
        <dbReference type="Proteomes" id="UP000824469"/>
    </source>
</evidence>
<comment type="caution">
    <text evidence="2">The sequence shown here is derived from an EMBL/GenBank/DDBJ whole genome shotgun (WGS) entry which is preliminary data.</text>
</comment>
<feature type="non-terminal residue" evidence="2">
    <location>
        <position position="51"/>
    </location>
</feature>
<evidence type="ECO:0000313" key="2">
    <source>
        <dbReference type="EMBL" id="KAH9332067.1"/>
    </source>
</evidence>
<keyword evidence="1" id="KW-0812">Transmembrane</keyword>
<proteinExistence type="predicted"/>
<name>A0AA38H0U2_TAXCH</name>
<feature type="transmembrane region" description="Helical" evidence="1">
    <location>
        <begin position="6"/>
        <end position="29"/>
    </location>
</feature>
<gene>
    <name evidence="2" type="ORF">KI387_004175</name>
</gene>
<evidence type="ECO:0000256" key="1">
    <source>
        <dbReference type="SAM" id="Phobius"/>
    </source>
</evidence>
<organism evidence="2 3">
    <name type="scientific">Taxus chinensis</name>
    <name type="common">Chinese yew</name>
    <name type="synonym">Taxus wallichiana var. chinensis</name>
    <dbReference type="NCBI Taxonomy" id="29808"/>
    <lineage>
        <taxon>Eukaryota</taxon>
        <taxon>Viridiplantae</taxon>
        <taxon>Streptophyta</taxon>
        <taxon>Embryophyta</taxon>
        <taxon>Tracheophyta</taxon>
        <taxon>Spermatophyta</taxon>
        <taxon>Pinopsida</taxon>
        <taxon>Pinidae</taxon>
        <taxon>Conifers II</taxon>
        <taxon>Cupressales</taxon>
        <taxon>Taxaceae</taxon>
        <taxon>Taxus</taxon>
    </lineage>
</organism>
<keyword evidence="3" id="KW-1185">Reference proteome</keyword>
<protein>
    <submittedName>
        <fullName evidence="2">Uncharacterized protein</fullName>
    </submittedName>
</protein>
<sequence length="51" mass="6055">MREVAKIFFSGSCTILSFVIFLNVDFIFIRRLKDRIFFSGIQEPFGYEKPM</sequence>
<dbReference type="AlphaFoldDB" id="A0AA38H0U2"/>
<dbReference type="Proteomes" id="UP000824469">
    <property type="component" value="Unassembled WGS sequence"/>
</dbReference>
<keyword evidence="1" id="KW-0472">Membrane</keyword>
<keyword evidence="1" id="KW-1133">Transmembrane helix</keyword>